<feature type="transmembrane region" description="Helical" evidence="1">
    <location>
        <begin position="49"/>
        <end position="68"/>
    </location>
</feature>
<comment type="caution">
    <text evidence="2">The sequence shown here is derived from an EMBL/GenBank/DDBJ whole genome shotgun (WGS) entry which is preliminary data.</text>
</comment>
<evidence type="ECO:0000256" key="1">
    <source>
        <dbReference type="SAM" id="Phobius"/>
    </source>
</evidence>
<dbReference type="Proteomes" id="UP000019486">
    <property type="component" value="Unassembled WGS sequence"/>
</dbReference>
<name>W9HC59_9PROT</name>
<evidence type="ECO:0000313" key="3">
    <source>
        <dbReference type="Proteomes" id="UP000019486"/>
    </source>
</evidence>
<protein>
    <submittedName>
        <fullName evidence="2">Uncharacterized protein</fullName>
    </submittedName>
</protein>
<gene>
    <name evidence="2" type="ORF">N825_18650</name>
</gene>
<sequence length="69" mass="7409">MFRFYGCISIASGKAGLSGGRAGGNFHRPPDVLTYIDKPTLENQVGRNIFYIIGVIVVVIAVLSLVGLR</sequence>
<reference evidence="2 3" key="1">
    <citation type="submission" date="2013-08" db="EMBL/GenBank/DDBJ databases">
        <title>The genome sequence of Skermanella stibiiresistens.</title>
        <authorList>
            <person name="Zhu W."/>
            <person name="Wang G."/>
        </authorList>
    </citation>
    <scope>NUCLEOTIDE SEQUENCE [LARGE SCALE GENOMIC DNA]</scope>
    <source>
        <strain evidence="2 3">SB22</strain>
    </source>
</reference>
<evidence type="ECO:0000313" key="2">
    <source>
        <dbReference type="EMBL" id="EWY42311.1"/>
    </source>
</evidence>
<proteinExistence type="predicted"/>
<dbReference type="EMBL" id="AVFL01000002">
    <property type="protein sequence ID" value="EWY42311.1"/>
    <property type="molecule type" value="Genomic_DNA"/>
</dbReference>
<keyword evidence="3" id="KW-1185">Reference proteome</keyword>
<organism evidence="2 3">
    <name type="scientific">Skermanella stibiiresistens SB22</name>
    <dbReference type="NCBI Taxonomy" id="1385369"/>
    <lineage>
        <taxon>Bacteria</taxon>
        <taxon>Pseudomonadati</taxon>
        <taxon>Pseudomonadota</taxon>
        <taxon>Alphaproteobacteria</taxon>
        <taxon>Rhodospirillales</taxon>
        <taxon>Azospirillaceae</taxon>
        <taxon>Skermanella</taxon>
    </lineage>
</organism>
<dbReference type="AlphaFoldDB" id="W9HC59"/>
<keyword evidence="1" id="KW-0472">Membrane</keyword>
<accession>W9HC59</accession>
<keyword evidence="1" id="KW-0812">Transmembrane</keyword>
<keyword evidence="1" id="KW-1133">Transmembrane helix</keyword>